<proteinExistence type="predicted"/>
<accession>A0A9X2E335</accession>
<reference evidence="2" key="1">
    <citation type="submission" date="2022-06" db="EMBL/GenBank/DDBJ databases">
        <title>Whole genome shotgun sequencing (WGS) of Rathayibacter sp. ZW T2_19, isolated from stored onions (Allium cepa).</title>
        <authorList>
            <person name="Stoll D.A."/>
            <person name="Huch M."/>
        </authorList>
    </citation>
    <scope>NUCLEOTIDE SEQUENCE</scope>
    <source>
        <strain evidence="2">ZW T2_19</strain>
    </source>
</reference>
<name>A0A9X2E335_9MICO</name>
<comment type="caution">
    <text evidence="2">The sequence shown here is derived from an EMBL/GenBank/DDBJ whole genome shotgun (WGS) entry which is preliminary data.</text>
</comment>
<feature type="region of interest" description="Disordered" evidence="1">
    <location>
        <begin position="233"/>
        <end position="267"/>
    </location>
</feature>
<keyword evidence="3" id="KW-1185">Reference proteome</keyword>
<evidence type="ECO:0000313" key="2">
    <source>
        <dbReference type="EMBL" id="MCM6763471.1"/>
    </source>
</evidence>
<dbReference type="Proteomes" id="UP001155240">
    <property type="component" value="Unassembled WGS sequence"/>
</dbReference>
<protein>
    <submittedName>
        <fullName evidence="2">Uncharacterized protein</fullName>
    </submittedName>
</protein>
<feature type="compositionally biased region" description="Basic residues" evidence="1">
    <location>
        <begin position="234"/>
        <end position="246"/>
    </location>
</feature>
<organism evidence="2 3">
    <name type="scientific">Rathayibacter rubneri</name>
    <dbReference type="NCBI Taxonomy" id="2950106"/>
    <lineage>
        <taxon>Bacteria</taxon>
        <taxon>Bacillati</taxon>
        <taxon>Actinomycetota</taxon>
        <taxon>Actinomycetes</taxon>
        <taxon>Micrococcales</taxon>
        <taxon>Microbacteriaceae</taxon>
        <taxon>Rathayibacter</taxon>
    </lineage>
</organism>
<feature type="compositionally biased region" description="Low complexity" evidence="1">
    <location>
        <begin position="321"/>
        <end position="332"/>
    </location>
</feature>
<gene>
    <name evidence="2" type="ORF">NB037_13680</name>
</gene>
<dbReference type="EMBL" id="JAMRYM010000065">
    <property type="protein sequence ID" value="MCM6763471.1"/>
    <property type="molecule type" value="Genomic_DNA"/>
</dbReference>
<feature type="region of interest" description="Disordered" evidence="1">
    <location>
        <begin position="306"/>
        <end position="345"/>
    </location>
</feature>
<dbReference type="RefSeq" id="WP_251946595.1">
    <property type="nucleotide sequence ID" value="NZ_JAMRYM010000065.1"/>
</dbReference>
<dbReference type="AlphaFoldDB" id="A0A9X2E335"/>
<sequence length="436" mass="44200">MASIPDQQDAAQRPAPAGYELVGPSAVGELVRAPDGTVLLARRCSRPRAAAALRSGLADLPPHDHRETLVDLADEDGDAVVLLTRPAVIDTLAGLVTRGRVLTAGAAVTVLAPIAAALRDAQEHGVLVAVDAGTVGLTAQGRPVLLLTGGEGATTAPAEALRRLMLVVRPQSPPPPTAELAELEAHLYRSAVPAPLGDLLAPPIVATAPEEEGAGPPVAATALDCARRALLALTRRRREAPRRPRSRTRDPAAAAPDGGPARHRRVHPLDGWRRRVLTVVSARRGPLLSAAVVVVGALVASLATQGGGQSARSAAADDRGGASARPSTSSPASPAPPGPDTPAGDAATALLRAAAACTATGGVSCLRSLTTDDSPLRSEGASDYVASLGLLDGAVLTDTHGATALVEVGLDGGTTAASVLIIRTEAGWLLREVFTE</sequence>
<evidence type="ECO:0000256" key="1">
    <source>
        <dbReference type="SAM" id="MobiDB-lite"/>
    </source>
</evidence>
<evidence type="ECO:0000313" key="3">
    <source>
        <dbReference type="Proteomes" id="UP001155240"/>
    </source>
</evidence>